<comment type="caution">
    <text evidence="2">The sequence shown here is derived from an EMBL/GenBank/DDBJ whole genome shotgun (WGS) entry which is preliminary data.</text>
</comment>
<dbReference type="Proteomes" id="UP000532273">
    <property type="component" value="Unassembled WGS sequence"/>
</dbReference>
<dbReference type="AlphaFoldDB" id="A0A7W6KCJ6"/>
<dbReference type="RefSeq" id="WP_183766239.1">
    <property type="nucleotide sequence ID" value="NZ_BMHZ01000008.1"/>
</dbReference>
<gene>
    <name evidence="2" type="ORF">GGQ60_003310</name>
</gene>
<proteinExistence type="predicted"/>
<protein>
    <recommendedName>
        <fullName evidence="4">Lipoprotein</fullName>
    </recommendedName>
</protein>
<dbReference type="EMBL" id="JACIEF010000003">
    <property type="protein sequence ID" value="MBB4109301.1"/>
    <property type="molecule type" value="Genomic_DNA"/>
</dbReference>
<feature type="signal peptide" evidence="1">
    <location>
        <begin position="1"/>
        <end position="20"/>
    </location>
</feature>
<dbReference type="PROSITE" id="PS51257">
    <property type="entry name" value="PROKAR_LIPOPROTEIN"/>
    <property type="match status" value="1"/>
</dbReference>
<reference evidence="2 3" key="1">
    <citation type="submission" date="2020-08" db="EMBL/GenBank/DDBJ databases">
        <title>Genomic Encyclopedia of Type Strains, Phase IV (KMG-IV): sequencing the most valuable type-strain genomes for metagenomic binning, comparative biology and taxonomic classification.</title>
        <authorList>
            <person name="Goeker M."/>
        </authorList>
    </citation>
    <scope>NUCLEOTIDE SEQUENCE [LARGE SCALE GENOMIC DNA]</scope>
    <source>
        <strain evidence="2 3">DSM 100774</strain>
    </source>
</reference>
<keyword evidence="1" id="KW-0732">Signal</keyword>
<organism evidence="2 3">
    <name type="scientific">Pedobacter zeae</name>
    <dbReference type="NCBI Taxonomy" id="1737356"/>
    <lineage>
        <taxon>Bacteria</taxon>
        <taxon>Pseudomonadati</taxon>
        <taxon>Bacteroidota</taxon>
        <taxon>Sphingobacteriia</taxon>
        <taxon>Sphingobacteriales</taxon>
        <taxon>Sphingobacteriaceae</taxon>
        <taxon>Pedobacter</taxon>
    </lineage>
</organism>
<feature type="chain" id="PRO_5030792428" description="Lipoprotein" evidence="1">
    <location>
        <begin position="21"/>
        <end position="244"/>
    </location>
</feature>
<evidence type="ECO:0000313" key="2">
    <source>
        <dbReference type="EMBL" id="MBB4109301.1"/>
    </source>
</evidence>
<name>A0A7W6KCJ6_9SPHI</name>
<evidence type="ECO:0000256" key="1">
    <source>
        <dbReference type="SAM" id="SignalP"/>
    </source>
</evidence>
<evidence type="ECO:0008006" key="4">
    <source>
        <dbReference type="Google" id="ProtNLM"/>
    </source>
</evidence>
<accession>A0A7W6KCJ6</accession>
<sequence length="244" mass="27610">MKIKLLSFALLLVMLTLACKKEVIDIAQLALDKPLDIDLNGYASRVKNQNGHIEAATDGFKTVDKGEKVVCYYFAGNKDITFEKAKIDDVLETKVITYNGIVSFIGVHPDNRDAVSLLKYLLKTHSTPDSVSYDTTKFIDSEKETANVLKDAMPGLVKEVADEFDNKSTQYPQQLFWSKNNILTHITLDPTNAHLNMSVKIITKQAYMGHIVQEYAKPLFKEYDSPFAHLFKNNKLQDKNTEKQ</sequence>
<evidence type="ECO:0000313" key="3">
    <source>
        <dbReference type="Proteomes" id="UP000532273"/>
    </source>
</evidence>